<evidence type="ECO:0000313" key="4">
    <source>
        <dbReference type="WBParaSite" id="Gr19_v10_g3965.t1"/>
    </source>
</evidence>
<feature type="compositionally biased region" description="Polar residues" evidence="1">
    <location>
        <begin position="85"/>
        <end position="101"/>
    </location>
</feature>
<dbReference type="WBParaSite" id="Gr19_v10_g3965.t1">
    <property type="protein sequence ID" value="Gr19_v10_g3965.t1"/>
    <property type="gene ID" value="Gr19_v10_g3965"/>
</dbReference>
<evidence type="ECO:0000256" key="1">
    <source>
        <dbReference type="SAM" id="MobiDB-lite"/>
    </source>
</evidence>
<accession>A0A914HUS6</accession>
<proteinExistence type="predicted"/>
<feature type="region of interest" description="Disordered" evidence="1">
    <location>
        <begin position="85"/>
        <end position="122"/>
    </location>
</feature>
<reference evidence="4" key="1">
    <citation type="submission" date="2022-11" db="UniProtKB">
        <authorList>
            <consortium name="WormBaseParasite"/>
        </authorList>
    </citation>
    <scope>IDENTIFICATION</scope>
</reference>
<evidence type="ECO:0000256" key="2">
    <source>
        <dbReference type="SAM" id="SignalP"/>
    </source>
</evidence>
<feature type="signal peptide" evidence="2">
    <location>
        <begin position="1"/>
        <end position="22"/>
    </location>
</feature>
<sequence length="330" mass="38593">MEFWILILVSIFATNLLDKAESVQLEELEELPLQTFDELFVDEWLDKDEAEDLKTPAPTNFGQNVHHQIDRQNTQIGQIELNSTDQIGQIEPNSTDQNPPLTESDHSDNAKNGEEQNEVSLNENIAENERKRKIIDEFLAIKDEFKQKAKFSSKEWTHIEVKIANHLKVNRKKIYEWKKEFGLTHNFYAKEQRKHLVEYFDQKKAELKRDGFKNSYPTKINETVAKELGITDRTIYNWKRKLGQTASKHIYAHSEQKELMKSYYEIKNQNPKFRDEDIAKTIKIGTRTLYKWKKQFKRQQFHPNSVDGHSVEGNAAANVQEIGNSNSGII</sequence>
<name>A0A914HUS6_GLORO</name>
<organism evidence="3 4">
    <name type="scientific">Globodera rostochiensis</name>
    <name type="common">Golden nematode worm</name>
    <name type="synonym">Heterodera rostochiensis</name>
    <dbReference type="NCBI Taxonomy" id="31243"/>
    <lineage>
        <taxon>Eukaryota</taxon>
        <taxon>Metazoa</taxon>
        <taxon>Ecdysozoa</taxon>
        <taxon>Nematoda</taxon>
        <taxon>Chromadorea</taxon>
        <taxon>Rhabditida</taxon>
        <taxon>Tylenchina</taxon>
        <taxon>Tylenchomorpha</taxon>
        <taxon>Tylenchoidea</taxon>
        <taxon>Heteroderidae</taxon>
        <taxon>Heteroderinae</taxon>
        <taxon>Globodera</taxon>
    </lineage>
</organism>
<dbReference type="AlphaFoldDB" id="A0A914HUS6"/>
<evidence type="ECO:0000313" key="3">
    <source>
        <dbReference type="Proteomes" id="UP000887572"/>
    </source>
</evidence>
<feature type="compositionally biased region" description="Basic and acidic residues" evidence="1">
    <location>
        <begin position="103"/>
        <end position="114"/>
    </location>
</feature>
<keyword evidence="3" id="KW-1185">Reference proteome</keyword>
<feature type="chain" id="PRO_5037939338" evidence="2">
    <location>
        <begin position="23"/>
        <end position="330"/>
    </location>
</feature>
<keyword evidence="2" id="KW-0732">Signal</keyword>
<protein>
    <submittedName>
        <fullName evidence="4">Uncharacterized protein</fullName>
    </submittedName>
</protein>
<dbReference type="Proteomes" id="UP000887572">
    <property type="component" value="Unplaced"/>
</dbReference>